<evidence type="ECO:0000313" key="9">
    <source>
        <dbReference type="EMBL" id="AEI89397.1"/>
    </source>
</evidence>
<evidence type="ECO:0000256" key="2">
    <source>
        <dbReference type="ARBA" id="ARBA00022448"/>
    </source>
</evidence>
<evidence type="ECO:0000256" key="1">
    <source>
        <dbReference type="ARBA" id="ARBA00004370"/>
    </source>
</evidence>
<proteinExistence type="inferred from homology"/>
<keyword evidence="4 8" id="KW-0406">Ion transport</keyword>
<dbReference type="GO" id="GO:0005886">
    <property type="term" value="C:plasma membrane"/>
    <property type="evidence" value="ECO:0007669"/>
    <property type="project" value="UniProtKB-UniRule"/>
</dbReference>
<protein>
    <recommendedName>
        <fullName evidence="8">ATP synthase subunit delta</fullName>
    </recommendedName>
    <alternativeName>
        <fullName evidence="8">ATP synthase F(1) sector subunit delta</fullName>
    </alternativeName>
    <alternativeName>
        <fullName evidence="8">F-type ATPase subunit delta</fullName>
        <shortName evidence="8">F-ATPase subunit delta</shortName>
    </alternativeName>
</protein>
<dbReference type="NCBIfam" id="TIGR01145">
    <property type="entry name" value="ATP_synt_delta"/>
    <property type="match status" value="1"/>
</dbReference>
<name>F7XU38_MIDMI</name>
<dbReference type="PANTHER" id="PTHR11910">
    <property type="entry name" value="ATP SYNTHASE DELTA CHAIN"/>
    <property type="match status" value="1"/>
</dbReference>
<comment type="function">
    <text evidence="8">This protein is part of the stalk that links CF(0) to CF(1). It either transmits conformational changes from CF(0) to CF(1) or is implicated in proton conduction.</text>
</comment>
<keyword evidence="7 8" id="KW-0066">ATP synthesis</keyword>
<dbReference type="HAMAP" id="MF_01416">
    <property type="entry name" value="ATP_synth_delta_bact"/>
    <property type="match status" value="1"/>
</dbReference>
<dbReference type="InterPro" id="IPR000711">
    <property type="entry name" value="ATPase_OSCP/dsu"/>
</dbReference>
<dbReference type="Gene3D" id="1.10.520.20">
    <property type="entry name" value="N-terminal domain of the delta subunit of the F1F0-ATP synthase"/>
    <property type="match status" value="1"/>
</dbReference>
<dbReference type="GO" id="GO:0046933">
    <property type="term" value="F:proton-transporting ATP synthase activity, rotational mechanism"/>
    <property type="evidence" value="ECO:0007669"/>
    <property type="project" value="UniProtKB-UniRule"/>
</dbReference>
<comment type="subcellular location">
    <subcellularLocation>
        <location evidence="1">Membrane</location>
    </subcellularLocation>
</comment>
<evidence type="ECO:0000256" key="7">
    <source>
        <dbReference type="ARBA" id="ARBA00023310"/>
    </source>
</evidence>
<keyword evidence="2 8" id="KW-0813">Transport</keyword>
<evidence type="ECO:0000256" key="4">
    <source>
        <dbReference type="ARBA" id="ARBA00023065"/>
    </source>
</evidence>
<evidence type="ECO:0000256" key="5">
    <source>
        <dbReference type="ARBA" id="ARBA00023136"/>
    </source>
</evidence>
<evidence type="ECO:0000256" key="6">
    <source>
        <dbReference type="ARBA" id="ARBA00023196"/>
    </source>
</evidence>
<dbReference type="OrthoDB" id="9796185at2"/>
<dbReference type="InterPro" id="IPR026015">
    <property type="entry name" value="ATP_synth_OSCP/delta_N_sf"/>
</dbReference>
<dbReference type="PRINTS" id="PR00125">
    <property type="entry name" value="ATPASEDELTA"/>
</dbReference>
<dbReference type="STRING" id="696127.midi_01120"/>
<dbReference type="SUPFAM" id="SSF160527">
    <property type="entry name" value="V-type ATPase subunit E-like"/>
    <property type="match status" value="1"/>
</dbReference>
<keyword evidence="3 8" id="KW-0375">Hydrogen ion transport</keyword>
<keyword evidence="6 8" id="KW-0139">CF(1)</keyword>
<organism evidence="9 10">
    <name type="scientific">Midichloria mitochondrii (strain IricVA)</name>
    <dbReference type="NCBI Taxonomy" id="696127"/>
    <lineage>
        <taxon>Bacteria</taxon>
        <taxon>Pseudomonadati</taxon>
        <taxon>Pseudomonadota</taxon>
        <taxon>Alphaproteobacteria</taxon>
        <taxon>Rickettsiales</taxon>
        <taxon>Candidatus Midichloriaceae</taxon>
        <taxon>Candidatus Midichloria</taxon>
    </lineage>
</organism>
<evidence type="ECO:0000256" key="3">
    <source>
        <dbReference type="ARBA" id="ARBA00022781"/>
    </source>
</evidence>
<keyword evidence="5 8" id="KW-0472">Membrane</keyword>
<dbReference type="SUPFAM" id="SSF47928">
    <property type="entry name" value="N-terminal domain of the delta subunit of the F1F0-ATP synthase"/>
    <property type="match status" value="1"/>
</dbReference>
<dbReference type="RefSeq" id="WP_013951590.1">
    <property type="nucleotide sequence ID" value="NC_015722.1"/>
</dbReference>
<dbReference type="KEGG" id="mmn:midi_01120"/>
<dbReference type="EMBL" id="CP002130">
    <property type="protein sequence ID" value="AEI89397.1"/>
    <property type="molecule type" value="Genomic_DNA"/>
</dbReference>
<keyword evidence="10" id="KW-1185">Reference proteome</keyword>
<dbReference type="AlphaFoldDB" id="F7XU38"/>
<accession>F7XU38</accession>
<evidence type="ECO:0000256" key="8">
    <source>
        <dbReference type="HAMAP-Rule" id="MF_01416"/>
    </source>
</evidence>
<comment type="function">
    <text evidence="8">F(1)F(0) ATP synthase produces ATP from ADP in the presence of a proton or sodium gradient. F-type ATPases consist of two structural domains, F(1) containing the extramembraneous catalytic core and F(0) containing the membrane proton channel, linked together by a central stalk and a peripheral stalk. During catalysis, ATP synthesis in the catalytic domain of F(1) is coupled via a rotary mechanism of the central stalk subunits to proton translocation.</text>
</comment>
<dbReference type="GO" id="GO:0045259">
    <property type="term" value="C:proton-transporting ATP synthase complex"/>
    <property type="evidence" value="ECO:0007669"/>
    <property type="project" value="UniProtKB-KW"/>
</dbReference>
<dbReference type="HOGENOM" id="CLU_085114_1_1_5"/>
<reference evidence="9 10" key="1">
    <citation type="journal article" date="2011" name="Mol. Biol. Evol.">
        <title>Phylogenomic evidence for the presence of a flagellum and cbb3 oxidase in the free-living mitochondrial ancestor.</title>
        <authorList>
            <person name="Sassera D."/>
            <person name="Lo N."/>
            <person name="Epis S."/>
            <person name="D'Auria G."/>
            <person name="Montagna M."/>
            <person name="Comandatore F."/>
            <person name="Horner D."/>
            <person name="Pereto J."/>
            <person name="Luciano A.M."/>
            <person name="Franciosi F."/>
            <person name="Ferri E."/>
            <person name="Crotti E."/>
            <person name="Bazzocchi C."/>
            <person name="Daffonchio D."/>
            <person name="Sacchi L."/>
            <person name="Moya A."/>
            <person name="Latorre A."/>
            <person name="Bandi C."/>
        </authorList>
    </citation>
    <scope>NUCLEOTIDE SEQUENCE [LARGE SCALE GENOMIC DNA]</scope>
    <source>
        <strain evidence="9 10">IricVA</strain>
    </source>
</reference>
<dbReference type="Pfam" id="PF00213">
    <property type="entry name" value="OSCP"/>
    <property type="match status" value="1"/>
</dbReference>
<comment type="subunit">
    <text evidence="8">F-type ATPases have 2 components, F(1) - the catalytic core - and F(0) - the membrane proton channel. F(1) has five subunits: alpha(3), beta(3), gamma(1), delta(1), epsilon(1). F(0) has three main subunits: a(1), b(2) and c(10-14). The alpha and beta chains form an alternating ring which encloses part of the gamma chain. F(1) is attached to F(0) by a central stalk formed by the gamma and epsilon chains, while a peripheral stalk is formed by the delta and b chains.</text>
</comment>
<gene>
    <name evidence="8 9" type="primary">atpH</name>
    <name evidence="9" type="ordered locus">midi_01120</name>
</gene>
<sequence length="182" mass="21231">MIRQKSIIKKYAKTLYEIAKEQSSIEGVKKDLNAISEKLSNNKHYEKLMFSQFSPYKMKKMFINTALDGLNIRDVTRNFIEVLLVNNRISMLYDMIKFFNEIILFESGIIRASLTICSRQEDMGQFIKEQLKSASGKEILLESEENKEILGGFIIRVGNKVLDYSLRNRLNKLKKYLNEGKE</sequence>
<comment type="similarity">
    <text evidence="8">Belongs to the ATPase delta chain family.</text>
</comment>
<dbReference type="Proteomes" id="UP000006639">
    <property type="component" value="Chromosome"/>
</dbReference>
<evidence type="ECO:0000313" key="10">
    <source>
        <dbReference type="Proteomes" id="UP000006639"/>
    </source>
</evidence>